<feature type="signal peptide" evidence="1">
    <location>
        <begin position="1"/>
        <end position="27"/>
    </location>
</feature>
<protein>
    <recommendedName>
        <fullName evidence="4">Lipoprotein</fullName>
    </recommendedName>
</protein>
<comment type="caution">
    <text evidence="2">The sequence shown here is derived from an EMBL/GenBank/DDBJ whole genome shotgun (WGS) entry which is preliminary data.</text>
</comment>
<reference evidence="2 3" key="1">
    <citation type="journal article" date="2014" name="Genome Announc.">
        <title>Draft Genome Sequence of Lysobacter capsici AZ78, a Bacterium Antagonistic to Plant-Pathogenic Oomycetes.</title>
        <authorList>
            <person name="Puopolo G."/>
            <person name="Sonego P."/>
            <person name="Engelen K."/>
            <person name="Pertot I."/>
        </authorList>
    </citation>
    <scope>NUCLEOTIDE SEQUENCE [LARGE SCALE GENOMIC DNA]</scope>
    <source>
        <strain evidence="2 3">AZ78</strain>
    </source>
</reference>
<evidence type="ECO:0008006" key="4">
    <source>
        <dbReference type="Google" id="ProtNLM"/>
    </source>
</evidence>
<keyword evidence="1" id="KW-0732">Signal</keyword>
<evidence type="ECO:0000313" key="2">
    <source>
        <dbReference type="EMBL" id="KWS03590.1"/>
    </source>
</evidence>
<dbReference type="EMBL" id="JAJA02000001">
    <property type="protein sequence ID" value="KWS03590.1"/>
    <property type="molecule type" value="Genomic_DNA"/>
</dbReference>
<name>A0A120AFU7_9GAMM</name>
<dbReference type="RefSeq" id="WP_057921274.1">
    <property type="nucleotide sequence ID" value="NZ_JAJA02000001.1"/>
</dbReference>
<feature type="chain" id="PRO_5007163604" description="Lipoprotein" evidence="1">
    <location>
        <begin position="28"/>
        <end position="73"/>
    </location>
</feature>
<gene>
    <name evidence="2" type="ORF">AZ78_1138</name>
</gene>
<evidence type="ECO:0000313" key="3">
    <source>
        <dbReference type="Proteomes" id="UP000023435"/>
    </source>
</evidence>
<sequence length="73" mass="7920">MLRLTTRRLSIGAAFCFGLAMSLSAFSSGGTPEECARCWDDCIAIFEQCRAEGGGTECFRERLACVNRCGCRG</sequence>
<dbReference type="AlphaFoldDB" id="A0A120AFU7"/>
<evidence type="ECO:0000256" key="1">
    <source>
        <dbReference type="SAM" id="SignalP"/>
    </source>
</evidence>
<proteinExistence type="predicted"/>
<organism evidence="2 3">
    <name type="scientific">Lysobacter capsici AZ78</name>
    <dbReference type="NCBI Taxonomy" id="1444315"/>
    <lineage>
        <taxon>Bacteria</taxon>
        <taxon>Pseudomonadati</taxon>
        <taxon>Pseudomonadota</taxon>
        <taxon>Gammaproteobacteria</taxon>
        <taxon>Lysobacterales</taxon>
        <taxon>Lysobacteraceae</taxon>
        <taxon>Lysobacter</taxon>
    </lineage>
</organism>
<keyword evidence="3" id="KW-1185">Reference proteome</keyword>
<dbReference type="OrthoDB" id="6027027at2"/>
<accession>A0A120AFU7</accession>
<dbReference type="Proteomes" id="UP000023435">
    <property type="component" value="Unassembled WGS sequence"/>
</dbReference>